<sequence length="197" mass="20692">MPKYKLEIEFDTEDDLRAYLGGETRAAAPAPAEPAREPEAHSPSVAQTKADDGDSDEITDDVDADGLPYDPEIHADPKSFTAKGTWRSKRGKSKEADEARAAFKAAGGAEAAPETTPAATPAMPGMPGAAKAAPAPVSFDQMLDKTLGMMQRGKIDADGVTALYAKLGIPDPSALETNESYRAALFAELCAIEPELA</sequence>
<organism evidence="2 3">
    <name type="scientific">Sedimentitalea xiamensis</name>
    <dbReference type="NCBI Taxonomy" id="3050037"/>
    <lineage>
        <taxon>Bacteria</taxon>
        <taxon>Pseudomonadati</taxon>
        <taxon>Pseudomonadota</taxon>
        <taxon>Alphaproteobacteria</taxon>
        <taxon>Rhodobacterales</taxon>
        <taxon>Paracoccaceae</taxon>
        <taxon>Sedimentitalea</taxon>
    </lineage>
</organism>
<name>A0ABT7FJB5_9RHOB</name>
<dbReference type="RefSeq" id="WP_284487094.1">
    <property type="nucleotide sequence ID" value="NZ_JASNJE010000031.1"/>
</dbReference>
<evidence type="ECO:0000256" key="1">
    <source>
        <dbReference type="SAM" id="MobiDB-lite"/>
    </source>
</evidence>
<feature type="region of interest" description="Disordered" evidence="1">
    <location>
        <begin position="19"/>
        <end position="129"/>
    </location>
</feature>
<protein>
    <submittedName>
        <fullName evidence="2">Uncharacterized protein</fullName>
    </submittedName>
</protein>
<feature type="compositionally biased region" description="Low complexity" evidence="1">
    <location>
        <begin position="102"/>
        <end position="129"/>
    </location>
</feature>
<keyword evidence="3" id="KW-1185">Reference proteome</keyword>
<accession>A0ABT7FJB5</accession>
<proteinExistence type="predicted"/>
<evidence type="ECO:0000313" key="3">
    <source>
        <dbReference type="Proteomes" id="UP001227126"/>
    </source>
</evidence>
<evidence type="ECO:0000313" key="2">
    <source>
        <dbReference type="EMBL" id="MDK3075163.1"/>
    </source>
</evidence>
<gene>
    <name evidence="2" type="ORF">QO034_18910</name>
</gene>
<feature type="compositionally biased region" description="Acidic residues" evidence="1">
    <location>
        <begin position="53"/>
        <end position="64"/>
    </location>
</feature>
<dbReference type="EMBL" id="JASNJE010000031">
    <property type="protein sequence ID" value="MDK3075163.1"/>
    <property type="molecule type" value="Genomic_DNA"/>
</dbReference>
<comment type="caution">
    <text evidence="2">The sequence shown here is derived from an EMBL/GenBank/DDBJ whole genome shotgun (WGS) entry which is preliminary data.</text>
</comment>
<dbReference type="Proteomes" id="UP001227126">
    <property type="component" value="Unassembled WGS sequence"/>
</dbReference>
<reference evidence="2 3" key="1">
    <citation type="submission" date="2023-05" db="EMBL/GenBank/DDBJ databases">
        <title>Sedimentitalea sp. nov. JM2-8.</title>
        <authorList>
            <person name="Huang J."/>
        </authorList>
    </citation>
    <scope>NUCLEOTIDE SEQUENCE [LARGE SCALE GENOMIC DNA]</scope>
    <source>
        <strain evidence="2 3">JM2-8</strain>
    </source>
</reference>